<sequence length="170" mass="19562">MNPPLILFYIGSHPDSRGRYLSEILEQDDVWLEVTHDYIQWLFPNTEKSRVTPGAPTITKEIKDAFLKDEILRSHLRASFNRLLEFYGLVATDNGIKKSKKWDARKINWFVEDTHNNLRITRILKSLMALGLAAEAQQFQQALAELGQNEKDCGIGETARRYWAEAVITA</sequence>
<dbReference type="AlphaFoldDB" id="A0A832N406"/>
<evidence type="ECO:0000259" key="1">
    <source>
        <dbReference type="Pfam" id="PF04664"/>
    </source>
</evidence>
<dbReference type="PANTHER" id="PTHR14015:SF2">
    <property type="entry name" value="OPIOID GROWTH FACTOR RECEPTOR (OGFR) CONSERVED DOMAIN-CONTAINING PROTEIN"/>
    <property type="match status" value="1"/>
</dbReference>
<name>A0A832N406_9GAMM</name>
<organism evidence="2">
    <name type="scientific">Candidatus Tenderia electrophaga</name>
    <dbReference type="NCBI Taxonomy" id="1748243"/>
    <lineage>
        <taxon>Bacteria</taxon>
        <taxon>Pseudomonadati</taxon>
        <taxon>Pseudomonadota</taxon>
        <taxon>Gammaproteobacteria</taxon>
        <taxon>Candidatus Tenderiales</taxon>
        <taxon>Candidatus Tenderiaceae</taxon>
        <taxon>Candidatus Tenderia</taxon>
    </lineage>
</organism>
<dbReference type="GO" id="GO:0140625">
    <property type="term" value="F:opioid growth factor receptor activity"/>
    <property type="evidence" value="ECO:0007669"/>
    <property type="project" value="InterPro"/>
</dbReference>
<dbReference type="InterPro" id="IPR006757">
    <property type="entry name" value="OGF_rcpt"/>
</dbReference>
<dbReference type="InterPro" id="IPR039574">
    <property type="entry name" value="OGFr"/>
</dbReference>
<feature type="domain" description="Opioid growth factor receptor (OGFr) conserved" evidence="1">
    <location>
        <begin position="27"/>
        <end position="134"/>
    </location>
</feature>
<dbReference type="Proteomes" id="UP000885832">
    <property type="component" value="Unassembled WGS sequence"/>
</dbReference>
<gene>
    <name evidence="2" type="ORF">ENJ65_05950</name>
</gene>
<proteinExistence type="predicted"/>
<dbReference type="PANTHER" id="PTHR14015">
    <property type="entry name" value="OPIOID GROWTH FACTOR RECEPTOR OGFR ZETA-TYPE OPIOID RECEPTOR"/>
    <property type="match status" value="1"/>
</dbReference>
<dbReference type="Pfam" id="PF04664">
    <property type="entry name" value="OGFr_N"/>
    <property type="match status" value="1"/>
</dbReference>
<accession>A0A832N406</accession>
<dbReference type="EMBL" id="DRNF01000375">
    <property type="protein sequence ID" value="HHJ81158.1"/>
    <property type="molecule type" value="Genomic_DNA"/>
</dbReference>
<reference evidence="2" key="1">
    <citation type="journal article" date="2020" name="mSystems">
        <title>Genome- and Community-Level Interaction Insights into Carbon Utilization and Element Cycling Functions of Hydrothermarchaeota in Hydrothermal Sediment.</title>
        <authorList>
            <person name="Zhou Z."/>
            <person name="Liu Y."/>
            <person name="Xu W."/>
            <person name="Pan J."/>
            <person name="Luo Z.H."/>
            <person name="Li M."/>
        </authorList>
    </citation>
    <scope>NUCLEOTIDE SEQUENCE [LARGE SCALE GENOMIC DNA]</scope>
    <source>
        <strain evidence="2">HyVt-505</strain>
    </source>
</reference>
<protein>
    <recommendedName>
        <fullName evidence="1">Opioid growth factor receptor (OGFr) conserved domain-containing protein</fullName>
    </recommendedName>
</protein>
<dbReference type="GO" id="GO:0016020">
    <property type="term" value="C:membrane"/>
    <property type="evidence" value="ECO:0007669"/>
    <property type="project" value="InterPro"/>
</dbReference>
<comment type="caution">
    <text evidence="2">The sequence shown here is derived from an EMBL/GenBank/DDBJ whole genome shotgun (WGS) entry which is preliminary data.</text>
</comment>
<evidence type="ECO:0000313" key="2">
    <source>
        <dbReference type="EMBL" id="HHJ81158.1"/>
    </source>
</evidence>